<gene>
    <name evidence="2" type="ORF">SAMN05421811_104327</name>
</gene>
<proteinExistence type="predicted"/>
<dbReference type="Proteomes" id="UP000199361">
    <property type="component" value="Unassembled WGS sequence"/>
</dbReference>
<reference evidence="2 3" key="1">
    <citation type="submission" date="2016-10" db="EMBL/GenBank/DDBJ databases">
        <authorList>
            <person name="de Groot N.N."/>
        </authorList>
    </citation>
    <scope>NUCLEOTIDE SEQUENCE [LARGE SCALE GENOMIC DNA]</scope>
    <source>
        <strain evidence="2 3">CGMCC 4.5598</strain>
    </source>
</reference>
<keyword evidence="3" id="KW-1185">Reference proteome</keyword>
<dbReference type="AlphaFoldDB" id="A0A1I0HIN5"/>
<accession>A0A1I0HIN5</accession>
<sequence>MFKKLAIGTLAAAATTAVALSMPAAAFASSPHADDYSSHWGPVYAKHFQAKAEGNVEVNWDDDGESNEVHVRGKLWDRDNRSYDDGGKCAYVRFQAEDFDGDWSPVFWRKYCGYPSFQRFHFEENDVQTLRVQVCQIGLNSKFPTKCGRWEYIYTNESE</sequence>
<keyword evidence="1" id="KW-0732">Signal</keyword>
<dbReference type="RefSeq" id="WP_091081326.1">
    <property type="nucleotide sequence ID" value="NZ_FOHX01000004.1"/>
</dbReference>
<organism evidence="2 3">
    <name type="scientific">Nonomuraea wenchangensis</name>
    <dbReference type="NCBI Taxonomy" id="568860"/>
    <lineage>
        <taxon>Bacteria</taxon>
        <taxon>Bacillati</taxon>
        <taxon>Actinomycetota</taxon>
        <taxon>Actinomycetes</taxon>
        <taxon>Streptosporangiales</taxon>
        <taxon>Streptosporangiaceae</taxon>
        <taxon>Nonomuraea</taxon>
    </lineage>
</organism>
<name>A0A1I0HIN5_9ACTN</name>
<dbReference type="EMBL" id="FOHX01000004">
    <property type="protein sequence ID" value="SET83690.1"/>
    <property type="molecule type" value="Genomic_DNA"/>
</dbReference>
<feature type="chain" id="PRO_5011486479" description="Secreted protein" evidence="1">
    <location>
        <begin position="29"/>
        <end position="159"/>
    </location>
</feature>
<dbReference type="OrthoDB" id="3532092at2"/>
<evidence type="ECO:0000256" key="1">
    <source>
        <dbReference type="SAM" id="SignalP"/>
    </source>
</evidence>
<evidence type="ECO:0000313" key="3">
    <source>
        <dbReference type="Proteomes" id="UP000199361"/>
    </source>
</evidence>
<feature type="signal peptide" evidence="1">
    <location>
        <begin position="1"/>
        <end position="28"/>
    </location>
</feature>
<evidence type="ECO:0000313" key="2">
    <source>
        <dbReference type="EMBL" id="SET83690.1"/>
    </source>
</evidence>
<evidence type="ECO:0008006" key="4">
    <source>
        <dbReference type="Google" id="ProtNLM"/>
    </source>
</evidence>
<protein>
    <recommendedName>
        <fullName evidence="4">Secreted protein</fullName>
    </recommendedName>
</protein>